<keyword evidence="3" id="KW-1185">Reference proteome</keyword>
<dbReference type="EMBL" id="CAUOFW020001098">
    <property type="protein sequence ID" value="CAK9141110.1"/>
    <property type="molecule type" value="Genomic_DNA"/>
</dbReference>
<gene>
    <name evidence="2" type="ORF">ILEXP_LOCUS8630</name>
</gene>
<dbReference type="AlphaFoldDB" id="A0ABC8R7Z1"/>
<accession>A0ABC8R7Z1</accession>
<protein>
    <submittedName>
        <fullName evidence="2">Uncharacterized protein</fullName>
    </submittedName>
</protein>
<proteinExistence type="predicted"/>
<evidence type="ECO:0000313" key="2">
    <source>
        <dbReference type="EMBL" id="CAK9141110.1"/>
    </source>
</evidence>
<dbReference type="Proteomes" id="UP001642360">
    <property type="component" value="Unassembled WGS sequence"/>
</dbReference>
<evidence type="ECO:0000313" key="3">
    <source>
        <dbReference type="Proteomes" id="UP001642360"/>
    </source>
</evidence>
<name>A0ABC8R7Z1_9AQUA</name>
<sequence>HRGGDGRGLGSARRKEGWDTPENVDEALDQSLFSYTSLKLPGGKQNQHCDLSLCDDVQNISCLFRLRSDSQTCVQDRSNHLKVLISWRFKDDNNVSSSDICNVICWDLTTI</sequence>
<evidence type="ECO:0000256" key="1">
    <source>
        <dbReference type="SAM" id="MobiDB-lite"/>
    </source>
</evidence>
<feature type="non-terminal residue" evidence="2">
    <location>
        <position position="1"/>
    </location>
</feature>
<feature type="region of interest" description="Disordered" evidence="1">
    <location>
        <begin position="1"/>
        <end position="22"/>
    </location>
</feature>
<organism evidence="2 3">
    <name type="scientific">Ilex paraguariensis</name>
    <name type="common">yerba mate</name>
    <dbReference type="NCBI Taxonomy" id="185542"/>
    <lineage>
        <taxon>Eukaryota</taxon>
        <taxon>Viridiplantae</taxon>
        <taxon>Streptophyta</taxon>
        <taxon>Embryophyta</taxon>
        <taxon>Tracheophyta</taxon>
        <taxon>Spermatophyta</taxon>
        <taxon>Magnoliopsida</taxon>
        <taxon>eudicotyledons</taxon>
        <taxon>Gunneridae</taxon>
        <taxon>Pentapetalae</taxon>
        <taxon>asterids</taxon>
        <taxon>campanulids</taxon>
        <taxon>Aquifoliales</taxon>
        <taxon>Aquifoliaceae</taxon>
        <taxon>Ilex</taxon>
    </lineage>
</organism>
<reference evidence="2 3" key="1">
    <citation type="submission" date="2024-02" db="EMBL/GenBank/DDBJ databases">
        <authorList>
            <person name="Vignale AGUSTIN F."/>
            <person name="Sosa J E."/>
            <person name="Modenutti C."/>
        </authorList>
    </citation>
    <scope>NUCLEOTIDE SEQUENCE [LARGE SCALE GENOMIC DNA]</scope>
</reference>
<comment type="caution">
    <text evidence="2">The sequence shown here is derived from an EMBL/GenBank/DDBJ whole genome shotgun (WGS) entry which is preliminary data.</text>
</comment>